<dbReference type="Gene3D" id="2.40.40.20">
    <property type="match status" value="1"/>
</dbReference>
<dbReference type="InterPro" id="IPR003190">
    <property type="entry name" value="Asp_decarbox"/>
</dbReference>
<dbReference type="PANTHER" id="PTHR21012:SF0">
    <property type="entry name" value="ASPARTATE 1-DECARBOXYLASE"/>
    <property type="match status" value="1"/>
</dbReference>
<dbReference type="CDD" id="cd06919">
    <property type="entry name" value="Asp_decarbox"/>
    <property type="match status" value="1"/>
</dbReference>
<comment type="caution">
    <text evidence="9">The sequence shown here is derived from an EMBL/GenBank/DDBJ whole genome shotgun (WGS) entry which is preliminary data.</text>
</comment>
<keyword evidence="5" id="KW-0865">Zymogen</keyword>
<dbReference type="EMBL" id="JAMWBK010000008">
    <property type="protein sequence ID" value="KAJ8902710.1"/>
    <property type="molecule type" value="Genomic_DNA"/>
</dbReference>
<protein>
    <recommendedName>
        <fullName evidence="11">Aspartate 1-decarboxylase</fullName>
    </recommendedName>
</protein>
<name>A0AAV8UJL5_9RHOD</name>
<sequence>MVTFQGPVVEVLIAKLHRVTCTEANVNYVGSVTVDGEWLDASGLFEGQKVDIANLRNGERFSTYIIRGLEGSGILCTNGAAAHLVMPGDKLIIMAYGWMTREEYKEFDPKVLAFHDIADYRIVNDVVEFNSKPTYDILRREVPDDSK</sequence>
<dbReference type="GO" id="GO:0015940">
    <property type="term" value="P:pantothenate biosynthetic process"/>
    <property type="evidence" value="ECO:0007669"/>
    <property type="project" value="UniProtKB-KW"/>
</dbReference>
<evidence type="ECO:0008006" key="11">
    <source>
        <dbReference type="Google" id="ProtNLM"/>
    </source>
</evidence>
<dbReference type="AlphaFoldDB" id="A0AAV8UJL5"/>
<dbReference type="SUPFAM" id="SSF50692">
    <property type="entry name" value="ADC-like"/>
    <property type="match status" value="1"/>
</dbReference>
<accession>A0AAV8UJL5</accession>
<dbReference type="PANTHER" id="PTHR21012">
    <property type="entry name" value="ASPARTATE 1-DECARBOXYLASE"/>
    <property type="match status" value="1"/>
</dbReference>
<dbReference type="InterPro" id="IPR009010">
    <property type="entry name" value="Asp_de-COase-like_dom_sf"/>
</dbReference>
<dbReference type="Pfam" id="PF02261">
    <property type="entry name" value="Asp_decarbox"/>
    <property type="match status" value="1"/>
</dbReference>
<dbReference type="GO" id="GO:0004068">
    <property type="term" value="F:aspartate 1-decarboxylase activity"/>
    <property type="evidence" value="ECO:0007669"/>
    <property type="project" value="InterPro"/>
</dbReference>
<evidence type="ECO:0000313" key="9">
    <source>
        <dbReference type="EMBL" id="KAJ8902710.1"/>
    </source>
</evidence>
<gene>
    <name evidence="9" type="ORF">NDN08_006030</name>
</gene>
<keyword evidence="8" id="KW-0670">Pyruvate</keyword>
<evidence type="ECO:0000256" key="3">
    <source>
        <dbReference type="ARBA" id="ARBA00022793"/>
    </source>
</evidence>
<proteinExistence type="inferred from homology"/>
<reference evidence="9 10" key="1">
    <citation type="journal article" date="2023" name="Nat. Commun.">
        <title>Origin of minicircular mitochondrial genomes in red algae.</title>
        <authorList>
            <person name="Lee Y."/>
            <person name="Cho C.H."/>
            <person name="Lee Y.M."/>
            <person name="Park S.I."/>
            <person name="Yang J.H."/>
            <person name="West J.A."/>
            <person name="Bhattacharya D."/>
            <person name="Yoon H.S."/>
        </authorList>
    </citation>
    <scope>NUCLEOTIDE SEQUENCE [LARGE SCALE GENOMIC DNA]</scope>
    <source>
        <strain evidence="9 10">CCMP1338</strain>
        <tissue evidence="9">Whole cell</tissue>
    </source>
</reference>
<dbReference type="HAMAP" id="MF_00446">
    <property type="entry name" value="PanD"/>
    <property type="match status" value="1"/>
</dbReference>
<evidence type="ECO:0000313" key="10">
    <source>
        <dbReference type="Proteomes" id="UP001157974"/>
    </source>
</evidence>
<evidence type="ECO:0000256" key="6">
    <source>
        <dbReference type="ARBA" id="ARBA00023239"/>
    </source>
</evidence>
<organism evidence="9 10">
    <name type="scientific">Rhodosorus marinus</name>
    <dbReference type="NCBI Taxonomy" id="101924"/>
    <lineage>
        <taxon>Eukaryota</taxon>
        <taxon>Rhodophyta</taxon>
        <taxon>Stylonematophyceae</taxon>
        <taxon>Stylonematales</taxon>
        <taxon>Stylonemataceae</taxon>
        <taxon>Rhodosorus</taxon>
    </lineage>
</organism>
<dbReference type="GO" id="GO:0005829">
    <property type="term" value="C:cytosol"/>
    <property type="evidence" value="ECO:0007669"/>
    <property type="project" value="TreeGrafter"/>
</dbReference>
<evidence type="ECO:0000256" key="8">
    <source>
        <dbReference type="ARBA" id="ARBA00023317"/>
    </source>
</evidence>
<keyword evidence="2" id="KW-0566">Pantothenate biosynthesis</keyword>
<evidence type="ECO:0000256" key="5">
    <source>
        <dbReference type="ARBA" id="ARBA00023145"/>
    </source>
</evidence>
<evidence type="ECO:0000256" key="2">
    <source>
        <dbReference type="ARBA" id="ARBA00022655"/>
    </source>
</evidence>
<evidence type="ECO:0000256" key="1">
    <source>
        <dbReference type="ARBA" id="ARBA00022490"/>
    </source>
</evidence>
<keyword evidence="6" id="KW-0456">Lyase</keyword>
<keyword evidence="4" id="KW-0068">Autocatalytic cleavage</keyword>
<dbReference type="GO" id="GO:0006523">
    <property type="term" value="P:alanine biosynthetic process"/>
    <property type="evidence" value="ECO:0007669"/>
    <property type="project" value="InterPro"/>
</dbReference>
<dbReference type="NCBIfam" id="TIGR00223">
    <property type="entry name" value="panD"/>
    <property type="match status" value="1"/>
</dbReference>
<keyword evidence="10" id="KW-1185">Reference proteome</keyword>
<evidence type="ECO:0000256" key="4">
    <source>
        <dbReference type="ARBA" id="ARBA00022813"/>
    </source>
</evidence>
<keyword evidence="3" id="KW-0210">Decarboxylase</keyword>
<keyword evidence="1" id="KW-0963">Cytoplasm</keyword>
<keyword evidence="7" id="KW-0704">Schiff base</keyword>
<evidence type="ECO:0000256" key="7">
    <source>
        <dbReference type="ARBA" id="ARBA00023270"/>
    </source>
</evidence>
<dbReference type="Proteomes" id="UP001157974">
    <property type="component" value="Unassembled WGS sequence"/>
</dbReference>